<dbReference type="GO" id="GO:0005524">
    <property type="term" value="F:ATP binding"/>
    <property type="evidence" value="ECO:0007669"/>
    <property type="project" value="UniProtKB-KW"/>
</dbReference>
<evidence type="ECO:0000256" key="3">
    <source>
        <dbReference type="ARBA" id="ARBA00004679"/>
    </source>
</evidence>
<evidence type="ECO:0000256" key="9">
    <source>
        <dbReference type="ARBA" id="ARBA00022741"/>
    </source>
</evidence>
<dbReference type="PRINTS" id="PR00476">
    <property type="entry name" value="PHFRCTKINASE"/>
</dbReference>
<dbReference type="GO" id="GO:0003872">
    <property type="term" value="F:6-phosphofructokinase activity"/>
    <property type="evidence" value="ECO:0007669"/>
    <property type="project" value="UniProtKB-EC"/>
</dbReference>
<dbReference type="UniPathway" id="UPA00109">
    <property type="reaction ID" value="UER00182"/>
</dbReference>
<organism evidence="16 17">
    <name type="scientific">Olpidium bornovanus</name>
    <dbReference type="NCBI Taxonomy" id="278681"/>
    <lineage>
        <taxon>Eukaryota</taxon>
        <taxon>Fungi</taxon>
        <taxon>Fungi incertae sedis</taxon>
        <taxon>Olpidiomycota</taxon>
        <taxon>Olpidiomycotina</taxon>
        <taxon>Olpidiomycetes</taxon>
        <taxon>Olpidiales</taxon>
        <taxon>Olpidiaceae</taxon>
        <taxon>Olpidium</taxon>
    </lineage>
</organism>
<dbReference type="InterPro" id="IPR015912">
    <property type="entry name" value="Phosphofructokinase_CS"/>
</dbReference>
<dbReference type="PANTHER" id="PTHR13697:SF4">
    <property type="entry name" value="ATP-DEPENDENT 6-PHOSPHOFRUCTOKINASE"/>
    <property type="match status" value="1"/>
</dbReference>
<dbReference type="InterPro" id="IPR000023">
    <property type="entry name" value="Phosphofructokinase_dom"/>
</dbReference>
<dbReference type="PROSITE" id="PS00433">
    <property type="entry name" value="PHOSPHOFRUCTOKINASE"/>
    <property type="match status" value="1"/>
</dbReference>
<dbReference type="GO" id="GO:0061621">
    <property type="term" value="P:canonical glycolysis"/>
    <property type="evidence" value="ECO:0007669"/>
    <property type="project" value="TreeGrafter"/>
</dbReference>
<evidence type="ECO:0000259" key="15">
    <source>
        <dbReference type="Pfam" id="PF00365"/>
    </source>
</evidence>
<evidence type="ECO:0000256" key="11">
    <source>
        <dbReference type="ARBA" id="ARBA00022840"/>
    </source>
</evidence>
<evidence type="ECO:0000256" key="4">
    <source>
        <dbReference type="ARBA" id="ARBA00012055"/>
    </source>
</evidence>
<evidence type="ECO:0000256" key="8">
    <source>
        <dbReference type="ARBA" id="ARBA00022723"/>
    </source>
</evidence>
<feature type="non-terminal residue" evidence="16">
    <location>
        <position position="397"/>
    </location>
</feature>
<dbReference type="Gene3D" id="3.40.50.460">
    <property type="entry name" value="Phosphofructokinase domain"/>
    <property type="match status" value="1"/>
</dbReference>
<evidence type="ECO:0000256" key="6">
    <source>
        <dbReference type="ARBA" id="ARBA00022533"/>
    </source>
</evidence>
<dbReference type="AlphaFoldDB" id="A0A8H7ZMQ7"/>
<evidence type="ECO:0000313" key="16">
    <source>
        <dbReference type="EMBL" id="KAG5455937.1"/>
    </source>
</evidence>
<dbReference type="GO" id="GO:0048029">
    <property type="term" value="F:monosaccharide binding"/>
    <property type="evidence" value="ECO:0007669"/>
    <property type="project" value="TreeGrafter"/>
</dbReference>
<keyword evidence="17" id="KW-1185">Reference proteome</keyword>
<evidence type="ECO:0000256" key="1">
    <source>
        <dbReference type="ARBA" id="ARBA00001946"/>
    </source>
</evidence>
<dbReference type="Proteomes" id="UP000673691">
    <property type="component" value="Unassembled WGS sequence"/>
</dbReference>
<reference evidence="16 17" key="1">
    <citation type="journal article" name="Sci. Rep.">
        <title>Genome-scale phylogenetic analyses confirm Olpidium as the closest living zoosporic fungus to the non-flagellated, terrestrial fungi.</title>
        <authorList>
            <person name="Chang Y."/>
            <person name="Rochon D."/>
            <person name="Sekimoto S."/>
            <person name="Wang Y."/>
            <person name="Chovatia M."/>
            <person name="Sandor L."/>
            <person name="Salamov A."/>
            <person name="Grigoriev I.V."/>
            <person name="Stajich J.E."/>
            <person name="Spatafora J.W."/>
        </authorList>
    </citation>
    <scope>NUCLEOTIDE SEQUENCE [LARGE SCALE GENOMIC DNA]</scope>
    <source>
        <strain evidence="16">S191</strain>
    </source>
</reference>
<sequence>MELRDPEFASTYEANQAMNMMENQEIPGHMVGRTFAKFDVMLPAPFLTFAAIGFPQRLRIAIMHVGAPAGGMNAASRTIARLCLNRGHTPLAIRNGVPGLIAGDVTPLKWLEVESWMTKGGCELGTNRAQPDMDIGMCAYQLQRHNISGLVVIGGFEAFTAVVQLEKARPSYPSLCIPMIVLPATVSNNVPGTEYSVGSDTALNAIVESCDRIKQSATASRRRVFVVETQGGRCGYLATLAGLAVCSPVDVFFFSKISNQAGATSIYIPEEGLSLRRLQNDIAHLVKRYSTEPPGNSEGRIILRCENTSHTYTTEIVTNIIKEEGRGLFDARTAVLGHTQQGGTPSPLDRVRAARLAVRSVNWIEQQIWGNKVEKSRPEVHTRRGSVYLRSTSCPSV</sequence>
<dbReference type="Pfam" id="PF00365">
    <property type="entry name" value="PFK"/>
    <property type="match status" value="1"/>
</dbReference>
<dbReference type="GO" id="GO:0006002">
    <property type="term" value="P:fructose 6-phosphate metabolic process"/>
    <property type="evidence" value="ECO:0007669"/>
    <property type="project" value="InterPro"/>
</dbReference>
<dbReference type="GO" id="GO:0070095">
    <property type="term" value="F:fructose-6-phosphate binding"/>
    <property type="evidence" value="ECO:0007669"/>
    <property type="project" value="TreeGrafter"/>
</dbReference>
<evidence type="ECO:0000256" key="10">
    <source>
        <dbReference type="ARBA" id="ARBA00022777"/>
    </source>
</evidence>
<keyword evidence="5" id="KW-0963">Cytoplasm</keyword>
<evidence type="ECO:0000256" key="7">
    <source>
        <dbReference type="ARBA" id="ARBA00022679"/>
    </source>
</evidence>
<proteinExistence type="predicted"/>
<dbReference type="EMBL" id="JAEFCI010012537">
    <property type="protein sequence ID" value="KAG5455937.1"/>
    <property type="molecule type" value="Genomic_DNA"/>
</dbReference>
<dbReference type="GO" id="GO:0016208">
    <property type="term" value="F:AMP binding"/>
    <property type="evidence" value="ECO:0007669"/>
    <property type="project" value="TreeGrafter"/>
</dbReference>
<accession>A0A8H7ZMQ7</accession>
<comment type="pathway">
    <text evidence="3">Carbohydrate degradation; glycolysis; D-glyceraldehyde 3-phosphate and glycerone phosphate from D-glucose: step 3/4.</text>
</comment>
<dbReference type="FunFam" id="3.40.50.460:FF:000008">
    <property type="entry name" value="ATP-dependent 6-phosphofructokinase"/>
    <property type="match status" value="1"/>
</dbReference>
<evidence type="ECO:0000256" key="14">
    <source>
        <dbReference type="ARBA" id="ARBA00048070"/>
    </source>
</evidence>
<keyword evidence="8" id="KW-0479">Metal-binding</keyword>
<keyword evidence="13" id="KW-0324">Glycolysis</keyword>
<keyword evidence="6" id="KW-0021">Allosteric enzyme</keyword>
<dbReference type="GO" id="GO:0042802">
    <property type="term" value="F:identical protein binding"/>
    <property type="evidence" value="ECO:0007669"/>
    <property type="project" value="TreeGrafter"/>
</dbReference>
<dbReference type="EC" id="2.7.1.11" evidence="4"/>
<comment type="caution">
    <text evidence="16">The sequence shown here is derived from an EMBL/GenBank/DDBJ whole genome shotgun (WGS) entry which is preliminary data.</text>
</comment>
<comment type="subcellular location">
    <subcellularLocation>
        <location evidence="2">Cytoplasm</location>
    </subcellularLocation>
</comment>
<dbReference type="GO" id="GO:0046872">
    <property type="term" value="F:metal ion binding"/>
    <property type="evidence" value="ECO:0007669"/>
    <property type="project" value="UniProtKB-KW"/>
</dbReference>
<keyword evidence="10" id="KW-0418">Kinase</keyword>
<keyword evidence="12" id="KW-0460">Magnesium</keyword>
<dbReference type="Gene3D" id="3.40.50.450">
    <property type="match status" value="1"/>
</dbReference>
<dbReference type="InterPro" id="IPR022953">
    <property type="entry name" value="ATP_PFK"/>
</dbReference>
<keyword evidence="11" id="KW-0067">ATP-binding</keyword>
<dbReference type="SUPFAM" id="SSF53784">
    <property type="entry name" value="Phosphofructokinase"/>
    <property type="match status" value="1"/>
</dbReference>
<name>A0A8H7ZMQ7_9FUNG</name>
<feature type="domain" description="Phosphofructokinase" evidence="15">
    <location>
        <begin position="59"/>
        <end position="364"/>
    </location>
</feature>
<protein>
    <recommendedName>
        <fullName evidence="4">6-phosphofructokinase</fullName>
        <ecNumber evidence="4">2.7.1.11</ecNumber>
    </recommendedName>
</protein>
<dbReference type="OrthoDB" id="537915at2759"/>
<dbReference type="PANTHER" id="PTHR13697">
    <property type="entry name" value="PHOSPHOFRUCTOKINASE"/>
    <property type="match status" value="1"/>
</dbReference>
<dbReference type="GO" id="GO:0005945">
    <property type="term" value="C:6-phosphofructokinase complex"/>
    <property type="evidence" value="ECO:0007669"/>
    <property type="project" value="TreeGrafter"/>
</dbReference>
<gene>
    <name evidence="16" type="ORF">BJ554DRAFT_4462</name>
</gene>
<dbReference type="GO" id="GO:0005739">
    <property type="term" value="C:mitochondrion"/>
    <property type="evidence" value="ECO:0007669"/>
    <property type="project" value="TreeGrafter"/>
</dbReference>
<evidence type="ECO:0000256" key="5">
    <source>
        <dbReference type="ARBA" id="ARBA00022490"/>
    </source>
</evidence>
<keyword evidence="7" id="KW-0808">Transferase</keyword>
<comment type="cofactor">
    <cofactor evidence="1">
        <name>Mg(2+)</name>
        <dbReference type="ChEBI" id="CHEBI:18420"/>
    </cofactor>
</comment>
<comment type="catalytic activity">
    <reaction evidence="14">
        <text>beta-D-fructose 6-phosphate + ATP = beta-D-fructose 1,6-bisphosphate + ADP + H(+)</text>
        <dbReference type="Rhea" id="RHEA:16109"/>
        <dbReference type="ChEBI" id="CHEBI:15378"/>
        <dbReference type="ChEBI" id="CHEBI:30616"/>
        <dbReference type="ChEBI" id="CHEBI:32966"/>
        <dbReference type="ChEBI" id="CHEBI:57634"/>
        <dbReference type="ChEBI" id="CHEBI:456216"/>
        <dbReference type="EC" id="2.7.1.11"/>
    </reaction>
</comment>
<dbReference type="InterPro" id="IPR035966">
    <property type="entry name" value="PKF_sf"/>
</dbReference>
<keyword evidence="9" id="KW-0547">Nucleotide-binding</keyword>
<evidence type="ECO:0000256" key="12">
    <source>
        <dbReference type="ARBA" id="ARBA00022842"/>
    </source>
</evidence>
<dbReference type="GO" id="GO:0030388">
    <property type="term" value="P:fructose 1,6-bisphosphate metabolic process"/>
    <property type="evidence" value="ECO:0007669"/>
    <property type="project" value="TreeGrafter"/>
</dbReference>
<evidence type="ECO:0000256" key="2">
    <source>
        <dbReference type="ARBA" id="ARBA00004496"/>
    </source>
</evidence>
<evidence type="ECO:0000256" key="13">
    <source>
        <dbReference type="ARBA" id="ARBA00023152"/>
    </source>
</evidence>
<evidence type="ECO:0000313" key="17">
    <source>
        <dbReference type="Proteomes" id="UP000673691"/>
    </source>
</evidence>